<dbReference type="Pfam" id="PF03629">
    <property type="entry name" value="SASA"/>
    <property type="match status" value="1"/>
</dbReference>
<dbReference type="AlphaFoldDB" id="A0A6I4ICS0"/>
<comment type="caution">
    <text evidence="3">The sequence shown here is derived from an EMBL/GenBank/DDBJ whole genome shotgun (WGS) entry which is preliminary data.</text>
</comment>
<dbReference type="InterPro" id="IPR005181">
    <property type="entry name" value="SASA"/>
</dbReference>
<feature type="domain" description="Sialate O-acetylesterase" evidence="2">
    <location>
        <begin position="111"/>
        <end position="363"/>
    </location>
</feature>
<protein>
    <submittedName>
        <fullName evidence="3">Sialate O-acetylesterase</fullName>
    </submittedName>
</protein>
<dbReference type="InterPro" id="IPR036514">
    <property type="entry name" value="SGNH_hydro_sf"/>
</dbReference>
<evidence type="ECO:0000313" key="3">
    <source>
        <dbReference type="EMBL" id="MVN92995.1"/>
    </source>
</evidence>
<dbReference type="PANTHER" id="PTHR22901:SF0">
    <property type="entry name" value="SIALATE O-ACETYLESTERASE"/>
    <property type="match status" value="1"/>
</dbReference>
<evidence type="ECO:0000256" key="1">
    <source>
        <dbReference type="ARBA" id="ARBA00022801"/>
    </source>
</evidence>
<reference evidence="3 4" key="1">
    <citation type="submission" date="2019-12" db="EMBL/GenBank/DDBJ databases">
        <title>Mucilaginibacter sp. HME9299 genome sequencing and assembly.</title>
        <authorList>
            <person name="Kang H."/>
            <person name="Kim H."/>
            <person name="Joh K."/>
        </authorList>
    </citation>
    <scope>NUCLEOTIDE SEQUENCE [LARGE SCALE GENOMIC DNA]</scope>
    <source>
        <strain evidence="3 4">HME9299</strain>
    </source>
</reference>
<dbReference type="PANTHER" id="PTHR22901">
    <property type="entry name" value="SIALATE O-ACETYLESTERASE"/>
    <property type="match status" value="1"/>
</dbReference>
<dbReference type="InterPro" id="IPR039329">
    <property type="entry name" value="SIAE"/>
</dbReference>
<dbReference type="GO" id="GO:0001681">
    <property type="term" value="F:sialate O-acetylesterase activity"/>
    <property type="evidence" value="ECO:0007669"/>
    <property type="project" value="InterPro"/>
</dbReference>
<evidence type="ECO:0000259" key="2">
    <source>
        <dbReference type="Pfam" id="PF03629"/>
    </source>
</evidence>
<dbReference type="GO" id="GO:0005975">
    <property type="term" value="P:carbohydrate metabolic process"/>
    <property type="evidence" value="ECO:0007669"/>
    <property type="project" value="TreeGrafter"/>
</dbReference>
<dbReference type="Proteomes" id="UP000434850">
    <property type="component" value="Unassembled WGS sequence"/>
</dbReference>
<proteinExistence type="predicted"/>
<name>A0A6I4ICS0_9SPHI</name>
<gene>
    <name evidence="3" type="ORF">GO816_17830</name>
</gene>
<evidence type="ECO:0000313" key="4">
    <source>
        <dbReference type="Proteomes" id="UP000434850"/>
    </source>
</evidence>
<sequence>MKLSKFCIKRLSALSLFMFTALCSYGRVILPALVSSNMVLQQKATVKLWGKSTRSGSLQIIASWNNKQYKAAINKDSTWHINVTTPAAGGPYNITFNDGEKVTLTNVLIGEVWFCSGQSNMEMPVRGWKNQPVTNSAELLLNADNPKMRLFTVARNPSLTPLNTCNGEWKQADIESVGSFSAVAYQFGLMLQHRLKVPVGLIFSSWGGTKIETWMDKASITQHPEIELPTQLPPPTVDRQPPTALYNGMVHPITSYAIKGFIWYQGEANKDAPNLYKSLFPQMVATWRKQWGGGKLPFYYVQIAPYHYGRDSTNKGPQRLREVQLNAMKVIPNSGMAVTLDIGAERFIHPPDKITVGKRLAHWALANTYNFKTLPFSGPVYRSKAIKNGRLQLYFDYAPLGLTSYGKDLTNFRIAGADNVFHPAKAKITNEGIEVWNDKVKEPLNARYAFDEWVIGELYNVEGFPASSFRTDSLLISNKP</sequence>
<dbReference type="EMBL" id="WQLA01000008">
    <property type="protein sequence ID" value="MVN92995.1"/>
    <property type="molecule type" value="Genomic_DNA"/>
</dbReference>
<keyword evidence="1" id="KW-0378">Hydrolase</keyword>
<keyword evidence="4" id="KW-1185">Reference proteome</keyword>
<accession>A0A6I4ICS0</accession>
<dbReference type="SUPFAM" id="SSF52266">
    <property type="entry name" value="SGNH hydrolase"/>
    <property type="match status" value="1"/>
</dbReference>
<dbReference type="Gene3D" id="3.40.50.1110">
    <property type="entry name" value="SGNH hydrolase"/>
    <property type="match status" value="1"/>
</dbReference>
<dbReference type="RefSeq" id="WP_157543316.1">
    <property type="nucleotide sequence ID" value="NZ_WQLA01000008.1"/>
</dbReference>
<dbReference type="OrthoDB" id="9816001at2"/>
<organism evidence="3 4">
    <name type="scientific">Mucilaginibacter aquatilis</name>
    <dbReference type="NCBI Taxonomy" id="1517760"/>
    <lineage>
        <taxon>Bacteria</taxon>
        <taxon>Pseudomonadati</taxon>
        <taxon>Bacteroidota</taxon>
        <taxon>Sphingobacteriia</taxon>
        <taxon>Sphingobacteriales</taxon>
        <taxon>Sphingobacteriaceae</taxon>
        <taxon>Mucilaginibacter</taxon>
    </lineage>
</organism>